<feature type="transmembrane region" description="Helical" evidence="1">
    <location>
        <begin position="199"/>
        <end position="223"/>
    </location>
</feature>
<dbReference type="PANTHER" id="PTHR34300">
    <property type="entry name" value="QUEUOSINE PRECURSOR TRANSPORTER-RELATED"/>
    <property type="match status" value="1"/>
</dbReference>
<dbReference type="PANTHER" id="PTHR34300:SF2">
    <property type="entry name" value="QUEUOSINE PRECURSOR TRANSPORTER-RELATED"/>
    <property type="match status" value="1"/>
</dbReference>
<dbReference type="Pfam" id="PF02592">
    <property type="entry name" value="Vut_1"/>
    <property type="match status" value="1"/>
</dbReference>
<keyword evidence="1" id="KW-0813">Transport</keyword>
<dbReference type="NCBIfam" id="TIGR00697">
    <property type="entry name" value="queuosine precursor transporter"/>
    <property type="match status" value="1"/>
</dbReference>
<proteinExistence type="inferred from homology"/>
<reference evidence="2 3" key="1">
    <citation type="journal article" date="2014" name="Int. J. Syst. Evol. Microbiol.">
        <title>Complete genome sequence of Corynebacterium casei LMG S-19264T (=DSM 44701T), isolated from a smear-ripened cheese.</title>
        <authorList>
            <consortium name="US DOE Joint Genome Institute (JGI-PGF)"/>
            <person name="Walter F."/>
            <person name="Albersmeier A."/>
            <person name="Kalinowski J."/>
            <person name="Ruckert C."/>
        </authorList>
    </citation>
    <scope>NUCLEOTIDE SEQUENCE [LARGE SCALE GENOMIC DNA]</scope>
    <source>
        <strain evidence="2 3">CGMCC 4.7215</strain>
    </source>
</reference>
<dbReference type="Proteomes" id="UP001596414">
    <property type="component" value="Unassembled WGS sequence"/>
</dbReference>
<evidence type="ECO:0000313" key="2">
    <source>
        <dbReference type="EMBL" id="MFC7125630.1"/>
    </source>
</evidence>
<feature type="transmembrane region" description="Helical" evidence="1">
    <location>
        <begin position="42"/>
        <end position="63"/>
    </location>
</feature>
<dbReference type="EMBL" id="JBHSZQ010000008">
    <property type="protein sequence ID" value="MFC7125630.1"/>
    <property type="molecule type" value="Genomic_DNA"/>
</dbReference>
<comment type="caution">
    <text evidence="2">The sequence shown here is derived from an EMBL/GenBank/DDBJ whole genome shotgun (WGS) entry which is preliminary data.</text>
</comment>
<keyword evidence="1" id="KW-0812">Transmembrane</keyword>
<dbReference type="GO" id="GO:0005886">
    <property type="term" value="C:plasma membrane"/>
    <property type="evidence" value="ECO:0007669"/>
    <property type="project" value="UniProtKB-SubCell"/>
</dbReference>
<dbReference type="AlphaFoldDB" id="A0ABD5X3G3"/>
<feature type="transmembrane region" description="Helical" evidence="1">
    <location>
        <begin position="152"/>
        <end position="179"/>
    </location>
</feature>
<feature type="transmembrane region" description="Helical" evidence="1">
    <location>
        <begin position="12"/>
        <end position="36"/>
    </location>
</feature>
<name>A0ABD5X3G3_9EURY</name>
<evidence type="ECO:0000256" key="1">
    <source>
        <dbReference type="HAMAP-Rule" id="MF_02088"/>
    </source>
</evidence>
<accession>A0ABD5X3G3</accession>
<comment type="function">
    <text evidence="1">Involved in the import of queuosine (Q) precursors, required for Q precursor salvage.</text>
</comment>
<keyword evidence="1" id="KW-1133">Transmembrane helix</keyword>
<gene>
    <name evidence="2" type="ORF">ACFQJ7_06210</name>
</gene>
<organism evidence="2 3">
    <name type="scientific">Halovenus rubra</name>
    <dbReference type="NCBI Taxonomy" id="869890"/>
    <lineage>
        <taxon>Archaea</taxon>
        <taxon>Methanobacteriati</taxon>
        <taxon>Methanobacteriota</taxon>
        <taxon>Stenosarchaea group</taxon>
        <taxon>Halobacteria</taxon>
        <taxon>Halobacteriales</taxon>
        <taxon>Haloarculaceae</taxon>
        <taxon>Halovenus</taxon>
    </lineage>
</organism>
<dbReference type="GO" id="GO:0022857">
    <property type="term" value="F:transmembrane transporter activity"/>
    <property type="evidence" value="ECO:0007669"/>
    <property type="project" value="UniProtKB-UniRule"/>
</dbReference>
<comment type="similarity">
    <text evidence="1">Belongs to the vitamin uptake transporter (VUT/ECF) (TC 2.A.88) family. Q precursor transporter subfamily.</text>
</comment>
<comment type="subcellular location">
    <subcellularLocation>
        <location evidence="1">Cell membrane</location>
        <topology evidence="1">Multi-pass membrane protein</topology>
    </subcellularLocation>
</comment>
<feature type="transmembrane region" description="Helical" evidence="1">
    <location>
        <begin position="75"/>
        <end position="97"/>
    </location>
</feature>
<feature type="transmembrane region" description="Helical" evidence="1">
    <location>
        <begin position="109"/>
        <end position="131"/>
    </location>
</feature>
<dbReference type="HAMAP" id="MF_02088">
    <property type="entry name" value="Q_prec_transport"/>
    <property type="match status" value="1"/>
</dbReference>
<sequence>MSERTTDGAKIALAALFVTGLVTAQLLAVKLLAFSLPGSFPIVESSITVPAGVLAYAVTFVASDCYTELYGRQEATVMVNVGFMMNFVMLGLVWLAIVAPGSEQGVDPATFESVLGLSTNIVVGSLAAYLVSQNWDVFVFDRIRTKTDGRHLWLRNLGSTATSQFIDTAIFVLMAFYLVPQIAGIGNVSSASLLLQLLVGQYIIKLGIAALDTPVVYTIVSYLRANGMAPSARPVAT</sequence>
<protein>
    <recommendedName>
        <fullName evidence="1">Probable queuosine precursor transporter</fullName>
        <shortName evidence="1">Q precursor transporter</shortName>
    </recommendedName>
</protein>
<dbReference type="InterPro" id="IPR003744">
    <property type="entry name" value="YhhQ"/>
</dbReference>
<keyword evidence="1" id="KW-1003">Cell membrane</keyword>
<evidence type="ECO:0000313" key="3">
    <source>
        <dbReference type="Proteomes" id="UP001596414"/>
    </source>
</evidence>
<dbReference type="RefSeq" id="WP_267636984.1">
    <property type="nucleotide sequence ID" value="NZ_JAODIY010000008.1"/>
</dbReference>
<keyword evidence="1" id="KW-0472">Membrane</keyword>